<comment type="caution">
    <text evidence="1">The sequence shown here is derived from an EMBL/GenBank/DDBJ whole genome shotgun (WGS) entry which is preliminary data.</text>
</comment>
<proteinExistence type="predicted"/>
<dbReference type="AlphaFoldDB" id="A0A4Y7TGC1"/>
<dbReference type="OrthoDB" id="163438at2759"/>
<gene>
    <name evidence="1" type="ORF">FA13DRAFT_260950</name>
</gene>
<dbReference type="EMBL" id="QPFP01000015">
    <property type="protein sequence ID" value="TEB32559.1"/>
    <property type="molecule type" value="Genomic_DNA"/>
</dbReference>
<evidence type="ECO:0000313" key="1">
    <source>
        <dbReference type="EMBL" id="TEB32559.1"/>
    </source>
</evidence>
<sequence>MFIKTMLNYILGLDASRDDGLTPIERLKLALKRKASKVVLTIALLKDPVSINNLTHLLSIPAFKIVNVLVPLQAIIRIPGNDTDGITLFHPSLRDYILDAERSITLPSSDKRDEQRSRLAHRCIELQLSDWEERHSRTQWDIVEYAAAAWLSLWSDIPRGSEWVVRDLRFLVTLGRAVVPNSFDVVFSLFCQGMDMAFQAKDRQHLWSFVDHFPGVLRVLHSFPGFRPQFEIIARAMCAMAARDTDCLVIELRRGFGGLHQKVLGPSLHRCMLIHAMNYILGDEEPSWSTYDGPCLTYILLYWAQHLVLAIGDARSETDLMEFFEGETHSTSDSQES</sequence>
<keyword evidence="2" id="KW-1185">Reference proteome</keyword>
<accession>A0A4Y7TGC1</accession>
<dbReference type="Proteomes" id="UP000298030">
    <property type="component" value="Unassembled WGS sequence"/>
</dbReference>
<protein>
    <submittedName>
        <fullName evidence="1">Uncharacterized protein</fullName>
    </submittedName>
</protein>
<name>A0A4Y7TGC1_COPMI</name>
<evidence type="ECO:0000313" key="2">
    <source>
        <dbReference type="Proteomes" id="UP000298030"/>
    </source>
</evidence>
<organism evidence="1 2">
    <name type="scientific">Coprinellus micaceus</name>
    <name type="common">Glistening ink-cap mushroom</name>
    <name type="synonym">Coprinus micaceus</name>
    <dbReference type="NCBI Taxonomy" id="71717"/>
    <lineage>
        <taxon>Eukaryota</taxon>
        <taxon>Fungi</taxon>
        <taxon>Dikarya</taxon>
        <taxon>Basidiomycota</taxon>
        <taxon>Agaricomycotina</taxon>
        <taxon>Agaricomycetes</taxon>
        <taxon>Agaricomycetidae</taxon>
        <taxon>Agaricales</taxon>
        <taxon>Agaricineae</taxon>
        <taxon>Psathyrellaceae</taxon>
        <taxon>Coprinellus</taxon>
    </lineage>
</organism>
<reference evidence="1 2" key="1">
    <citation type="journal article" date="2019" name="Nat. Ecol. Evol.">
        <title>Megaphylogeny resolves global patterns of mushroom evolution.</title>
        <authorList>
            <person name="Varga T."/>
            <person name="Krizsan K."/>
            <person name="Foldi C."/>
            <person name="Dima B."/>
            <person name="Sanchez-Garcia M."/>
            <person name="Sanchez-Ramirez S."/>
            <person name="Szollosi G.J."/>
            <person name="Szarkandi J.G."/>
            <person name="Papp V."/>
            <person name="Albert L."/>
            <person name="Andreopoulos W."/>
            <person name="Angelini C."/>
            <person name="Antonin V."/>
            <person name="Barry K.W."/>
            <person name="Bougher N.L."/>
            <person name="Buchanan P."/>
            <person name="Buyck B."/>
            <person name="Bense V."/>
            <person name="Catcheside P."/>
            <person name="Chovatia M."/>
            <person name="Cooper J."/>
            <person name="Damon W."/>
            <person name="Desjardin D."/>
            <person name="Finy P."/>
            <person name="Geml J."/>
            <person name="Haridas S."/>
            <person name="Hughes K."/>
            <person name="Justo A."/>
            <person name="Karasinski D."/>
            <person name="Kautmanova I."/>
            <person name="Kiss B."/>
            <person name="Kocsube S."/>
            <person name="Kotiranta H."/>
            <person name="LaButti K.M."/>
            <person name="Lechner B.E."/>
            <person name="Liimatainen K."/>
            <person name="Lipzen A."/>
            <person name="Lukacs Z."/>
            <person name="Mihaltcheva S."/>
            <person name="Morgado L.N."/>
            <person name="Niskanen T."/>
            <person name="Noordeloos M.E."/>
            <person name="Ohm R.A."/>
            <person name="Ortiz-Santana B."/>
            <person name="Ovrebo C."/>
            <person name="Racz N."/>
            <person name="Riley R."/>
            <person name="Savchenko A."/>
            <person name="Shiryaev A."/>
            <person name="Soop K."/>
            <person name="Spirin V."/>
            <person name="Szebenyi C."/>
            <person name="Tomsovsky M."/>
            <person name="Tulloss R.E."/>
            <person name="Uehling J."/>
            <person name="Grigoriev I.V."/>
            <person name="Vagvolgyi C."/>
            <person name="Papp T."/>
            <person name="Martin F.M."/>
            <person name="Miettinen O."/>
            <person name="Hibbett D.S."/>
            <person name="Nagy L.G."/>
        </authorList>
    </citation>
    <scope>NUCLEOTIDE SEQUENCE [LARGE SCALE GENOMIC DNA]</scope>
    <source>
        <strain evidence="1 2">FP101781</strain>
    </source>
</reference>